<keyword evidence="10" id="KW-1185">Reference proteome</keyword>
<evidence type="ECO:0000256" key="2">
    <source>
        <dbReference type="ARBA" id="ARBA00022448"/>
    </source>
</evidence>
<evidence type="ECO:0000256" key="4">
    <source>
        <dbReference type="ARBA" id="ARBA00022692"/>
    </source>
</evidence>
<dbReference type="Pfam" id="PF00528">
    <property type="entry name" value="BPD_transp_1"/>
    <property type="match status" value="1"/>
</dbReference>
<keyword evidence="4 7" id="KW-0812">Transmembrane</keyword>
<dbReference type="RefSeq" id="WP_374250008.1">
    <property type="nucleotide sequence ID" value="NZ_JBAFUR010000004.1"/>
</dbReference>
<keyword evidence="5 7" id="KW-1133">Transmembrane helix</keyword>
<reference evidence="9 10" key="1">
    <citation type="submission" date="2024-02" db="EMBL/GenBank/DDBJ databases">
        <title>Expansion and revision of Xanthobacter and proposal of Roseixanthobacter gen. nov.</title>
        <authorList>
            <person name="Soltysiak M.P.M."/>
            <person name="Jalihal A."/>
            <person name="Ory A."/>
            <person name="Chrisophersen C."/>
            <person name="Lee A.D."/>
            <person name="Boulton J."/>
            <person name="Springer M."/>
        </authorList>
    </citation>
    <scope>NUCLEOTIDE SEQUENCE [LARGE SCALE GENOMIC DNA]</scope>
    <source>
        <strain evidence="9 10">CB5</strain>
    </source>
</reference>
<organism evidence="9 10">
    <name type="scientific">Xanthobacter aminoxidans</name>
    <dbReference type="NCBI Taxonomy" id="186280"/>
    <lineage>
        <taxon>Bacteria</taxon>
        <taxon>Pseudomonadati</taxon>
        <taxon>Pseudomonadota</taxon>
        <taxon>Alphaproteobacteria</taxon>
        <taxon>Hyphomicrobiales</taxon>
        <taxon>Xanthobacteraceae</taxon>
        <taxon>Xanthobacter</taxon>
    </lineage>
</organism>
<feature type="transmembrane region" description="Helical" evidence="7">
    <location>
        <begin position="141"/>
        <end position="160"/>
    </location>
</feature>
<dbReference type="InterPro" id="IPR035906">
    <property type="entry name" value="MetI-like_sf"/>
</dbReference>
<feature type="domain" description="ABC transmembrane type-1" evidence="8">
    <location>
        <begin position="75"/>
        <end position="255"/>
    </location>
</feature>
<evidence type="ECO:0000256" key="6">
    <source>
        <dbReference type="ARBA" id="ARBA00023136"/>
    </source>
</evidence>
<dbReference type="PROSITE" id="PS50928">
    <property type="entry name" value="ABC_TM1"/>
    <property type="match status" value="1"/>
</dbReference>
<comment type="subcellular location">
    <subcellularLocation>
        <location evidence="1 7">Cell membrane</location>
        <topology evidence="1 7">Multi-pass membrane protein</topology>
    </subcellularLocation>
</comment>
<comment type="similarity">
    <text evidence="7">Belongs to the binding-protein-dependent transport system permease family.</text>
</comment>
<dbReference type="CDD" id="cd06261">
    <property type="entry name" value="TM_PBP2"/>
    <property type="match status" value="1"/>
</dbReference>
<keyword evidence="2 7" id="KW-0813">Transport</keyword>
<feature type="transmembrane region" description="Helical" evidence="7">
    <location>
        <begin position="236"/>
        <end position="258"/>
    </location>
</feature>
<dbReference type="PANTHER" id="PTHR30151:SF41">
    <property type="entry name" value="ABC TRANSPORTER PERMEASE PROTEIN"/>
    <property type="match status" value="1"/>
</dbReference>
<name>A0ABW6ZLD0_9HYPH</name>
<comment type="caution">
    <text evidence="9">The sequence shown here is derived from an EMBL/GenBank/DDBJ whole genome shotgun (WGS) entry which is preliminary data.</text>
</comment>
<feature type="transmembrane region" description="Helical" evidence="7">
    <location>
        <begin position="83"/>
        <end position="101"/>
    </location>
</feature>
<protein>
    <submittedName>
        <fullName evidence="9">ABC transporter permease</fullName>
    </submittedName>
</protein>
<feature type="transmembrane region" description="Helical" evidence="7">
    <location>
        <begin position="113"/>
        <end position="134"/>
    </location>
</feature>
<dbReference type="SUPFAM" id="SSF161098">
    <property type="entry name" value="MetI-like"/>
    <property type="match status" value="1"/>
</dbReference>
<dbReference type="Proteomes" id="UP001604043">
    <property type="component" value="Unassembled WGS sequence"/>
</dbReference>
<feature type="transmembrane region" description="Helical" evidence="7">
    <location>
        <begin position="205"/>
        <end position="224"/>
    </location>
</feature>
<evidence type="ECO:0000256" key="5">
    <source>
        <dbReference type="ARBA" id="ARBA00022989"/>
    </source>
</evidence>
<evidence type="ECO:0000256" key="7">
    <source>
        <dbReference type="RuleBase" id="RU363032"/>
    </source>
</evidence>
<proteinExistence type="inferred from homology"/>
<keyword evidence="3" id="KW-1003">Cell membrane</keyword>
<sequence>MSDVAVPSQPPAPRKLPARLGQRSLSIVYLASLVAGLLVWQLVAQGYSSFVLASPLKVLARLWQMTLSMELPRALGGSLQHMALGYVIACAIALPVGLLMGRMRFVNDLLDPVVNLIYAVPSVAWAPFIMIWCGLYFEARVVLVVIMCVFDMIIVVSTGARNADPRLLAVGRAFGASPWQQVRMVLLPESLPFLFTALRIGVVRAVNAMITAELFLAAVNLGAIMKQSAVRLDSAAVLGILAVLCLLGLALQELLLLAERRVCIWRPEGRR</sequence>
<feature type="transmembrane region" description="Helical" evidence="7">
    <location>
        <begin position="20"/>
        <end position="40"/>
    </location>
</feature>
<dbReference type="PANTHER" id="PTHR30151">
    <property type="entry name" value="ALKANE SULFONATE ABC TRANSPORTER-RELATED, MEMBRANE SUBUNIT"/>
    <property type="match status" value="1"/>
</dbReference>
<evidence type="ECO:0000259" key="8">
    <source>
        <dbReference type="PROSITE" id="PS50928"/>
    </source>
</evidence>
<dbReference type="EMBL" id="JBAFUR010000004">
    <property type="protein sequence ID" value="MFG1253829.1"/>
    <property type="molecule type" value="Genomic_DNA"/>
</dbReference>
<keyword evidence="6 7" id="KW-0472">Membrane</keyword>
<dbReference type="Gene3D" id="1.10.3720.10">
    <property type="entry name" value="MetI-like"/>
    <property type="match status" value="1"/>
</dbReference>
<evidence type="ECO:0000256" key="1">
    <source>
        <dbReference type="ARBA" id="ARBA00004651"/>
    </source>
</evidence>
<accession>A0ABW6ZLD0</accession>
<evidence type="ECO:0000256" key="3">
    <source>
        <dbReference type="ARBA" id="ARBA00022475"/>
    </source>
</evidence>
<evidence type="ECO:0000313" key="9">
    <source>
        <dbReference type="EMBL" id="MFG1253829.1"/>
    </source>
</evidence>
<gene>
    <name evidence="9" type="ORF">V5F30_16580</name>
</gene>
<dbReference type="InterPro" id="IPR000515">
    <property type="entry name" value="MetI-like"/>
</dbReference>
<evidence type="ECO:0000313" key="10">
    <source>
        <dbReference type="Proteomes" id="UP001604043"/>
    </source>
</evidence>